<dbReference type="InterPro" id="IPR016181">
    <property type="entry name" value="Acyl_CoA_acyltransferase"/>
</dbReference>
<feature type="domain" description="N-acetyltransferase" evidence="1">
    <location>
        <begin position="41"/>
        <end position="191"/>
    </location>
</feature>
<evidence type="ECO:0000259" key="1">
    <source>
        <dbReference type="PROSITE" id="PS51186"/>
    </source>
</evidence>
<protein>
    <submittedName>
        <fullName evidence="2">GNAT family N-acetyltransferase</fullName>
        <ecNumber evidence="2">2.3.-.-</ecNumber>
    </submittedName>
</protein>
<sequence length="191" mass="21519">MSINPILLDFPDHFSSKRLMMRCPQAGDGELVFAAINESIHALRRFPASLPWAVFEPSVAASESYCRDSHAQFIARSDLPFLIFLKESGQLIGAAGLVRMDWNVPKFEIGYWCRTSLQGYGLITEAINALSQFAFEHLNAKRLEIFADDLNTPSWRVAEKAGFELEGILRNEKIDPDGTLRNTRVYAKIPL</sequence>
<dbReference type="Proteomes" id="UP001596473">
    <property type="component" value="Unassembled WGS sequence"/>
</dbReference>
<name>A0ABW2QW23_9NEIS</name>
<dbReference type="SUPFAM" id="SSF55729">
    <property type="entry name" value="Acyl-CoA N-acyltransferases (Nat)"/>
    <property type="match status" value="1"/>
</dbReference>
<accession>A0ABW2QW23</accession>
<dbReference type="EC" id="2.3.-.-" evidence="2"/>
<dbReference type="GO" id="GO:0016746">
    <property type="term" value="F:acyltransferase activity"/>
    <property type="evidence" value="ECO:0007669"/>
    <property type="project" value="UniProtKB-KW"/>
</dbReference>
<gene>
    <name evidence="2" type="ORF">ACFQNF_07400</name>
</gene>
<keyword evidence="2" id="KW-0012">Acyltransferase</keyword>
<reference evidence="3" key="1">
    <citation type="journal article" date="2019" name="Int. J. Syst. Evol. Microbiol.">
        <title>The Global Catalogue of Microorganisms (GCM) 10K type strain sequencing project: providing services to taxonomists for standard genome sequencing and annotation.</title>
        <authorList>
            <consortium name="The Broad Institute Genomics Platform"/>
            <consortium name="The Broad Institute Genome Sequencing Center for Infectious Disease"/>
            <person name="Wu L."/>
            <person name="Ma J."/>
        </authorList>
    </citation>
    <scope>NUCLEOTIDE SEQUENCE [LARGE SCALE GENOMIC DNA]</scope>
    <source>
        <strain evidence="3">CCUG 62945</strain>
    </source>
</reference>
<proteinExistence type="predicted"/>
<dbReference type="PANTHER" id="PTHR43441:SF3">
    <property type="entry name" value="ACETYLTRANSFERASE"/>
    <property type="match status" value="1"/>
</dbReference>
<evidence type="ECO:0000313" key="2">
    <source>
        <dbReference type="EMBL" id="MFC7419704.1"/>
    </source>
</evidence>
<dbReference type="InterPro" id="IPR051908">
    <property type="entry name" value="Ribosomal_N-acetyltransferase"/>
</dbReference>
<dbReference type="Gene3D" id="3.40.630.30">
    <property type="match status" value="1"/>
</dbReference>
<organism evidence="2 3">
    <name type="scientific">Iodobacter arcticus</name>
    <dbReference type="NCBI Taxonomy" id="590593"/>
    <lineage>
        <taxon>Bacteria</taxon>
        <taxon>Pseudomonadati</taxon>
        <taxon>Pseudomonadota</taxon>
        <taxon>Betaproteobacteria</taxon>
        <taxon>Neisseriales</taxon>
        <taxon>Chitinibacteraceae</taxon>
        <taxon>Iodobacter</taxon>
    </lineage>
</organism>
<dbReference type="RefSeq" id="WP_380187337.1">
    <property type="nucleotide sequence ID" value="NZ_JBHTBQ010000012.1"/>
</dbReference>
<dbReference type="Pfam" id="PF13302">
    <property type="entry name" value="Acetyltransf_3"/>
    <property type="match status" value="1"/>
</dbReference>
<dbReference type="PROSITE" id="PS51186">
    <property type="entry name" value="GNAT"/>
    <property type="match status" value="1"/>
</dbReference>
<dbReference type="EMBL" id="JBHTBQ010000012">
    <property type="protein sequence ID" value="MFC7419704.1"/>
    <property type="molecule type" value="Genomic_DNA"/>
</dbReference>
<dbReference type="InterPro" id="IPR000182">
    <property type="entry name" value="GNAT_dom"/>
</dbReference>
<keyword evidence="3" id="KW-1185">Reference proteome</keyword>
<dbReference type="PANTHER" id="PTHR43441">
    <property type="entry name" value="RIBOSOMAL-PROTEIN-SERINE ACETYLTRANSFERASE"/>
    <property type="match status" value="1"/>
</dbReference>
<keyword evidence="2" id="KW-0808">Transferase</keyword>
<comment type="caution">
    <text evidence="2">The sequence shown here is derived from an EMBL/GenBank/DDBJ whole genome shotgun (WGS) entry which is preliminary data.</text>
</comment>
<evidence type="ECO:0000313" key="3">
    <source>
        <dbReference type="Proteomes" id="UP001596473"/>
    </source>
</evidence>